<dbReference type="PANTHER" id="PTHR44846:SF1">
    <property type="entry name" value="MANNOSYL-D-GLYCERATE TRANSPORT_METABOLISM SYSTEM REPRESSOR MNGR-RELATED"/>
    <property type="match status" value="1"/>
</dbReference>
<dbReference type="AlphaFoldDB" id="A0A239PTP8"/>
<dbReference type="SMART" id="SM00345">
    <property type="entry name" value="HTH_GNTR"/>
    <property type="match status" value="1"/>
</dbReference>
<evidence type="ECO:0000256" key="1">
    <source>
        <dbReference type="ARBA" id="ARBA00023015"/>
    </source>
</evidence>
<dbReference type="SUPFAM" id="SSF46785">
    <property type="entry name" value="Winged helix' DNA-binding domain"/>
    <property type="match status" value="1"/>
</dbReference>
<dbReference type="Gene3D" id="3.40.1410.10">
    <property type="entry name" value="Chorismate lyase-like"/>
    <property type="match status" value="1"/>
</dbReference>
<evidence type="ECO:0000259" key="4">
    <source>
        <dbReference type="PROSITE" id="PS50949"/>
    </source>
</evidence>
<sequence length="233" mass="26036">MGQPLYQKVIDTIVARIGAGELLAGGMLPSETQLAAEIGVSQGTARKALMMLEQHGIVRREQGRGTFVTARTPESSLFNFFRLREDDGTIIRPELIEEKIIQRPASDTERKTLFEKPESVYEIRRIRSLKGAASTIETAVLPAPLFAGIERRAPLPSALYILYQQNYGCIVLRADESIKAIAAGPDEARALKVEEGAPLLRVERLAYDILGRPIERRRSIYRTDQLNYKVTLD</sequence>
<evidence type="ECO:0000256" key="3">
    <source>
        <dbReference type="ARBA" id="ARBA00023163"/>
    </source>
</evidence>
<dbReference type="Pfam" id="PF07702">
    <property type="entry name" value="UTRA"/>
    <property type="match status" value="1"/>
</dbReference>
<gene>
    <name evidence="5" type="ORF">SAMN05444959_10562</name>
</gene>
<dbReference type="InterPro" id="IPR050679">
    <property type="entry name" value="Bact_HTH_transcr_reg"/>
</dbReference>
<feature type="domain" description="HTH gntR-type" evidence="4">
    <location>
        <begin position="3"/>
        <end position="71"/>
    </location>
</feature>
<dbReference type="GO" id="GO:0003677">
    <property type="term" value="F:DNA binding"/>
    <property type="evidence" value="ECO:0007669"/>
    <property type="project" value="UniProtKB-KW"/>
</dbReference>
<reference evidence="5 6" key="1">
    <citation type="submission" date="2017-07" db="EMBL/GenBank/DDBJ databases">
        <authorList>
            <person name="Sun Z.S."/>
            <person name="Albrecht U."/>
            <person name="Echele G."/>
            <person name="Lee C.C."/>
        </authorList>
    </citation>
    <scope>NUCLEOTIDE SEQUENCE [LARGE SCALE GENOMIC DNA]</scope>
    <source>
        <strain evidence="5 6">DSM 14827</strain>
    </source>
</reference>
<dbReference type="GO" id="GO:0045892">
    <property type="term" value="P:negative regulation of DNA-templated transcription"/>
    <property type="evidence" value="ECO:0007669"/>
    <property type="project" value="TreeGrafter"/>
</dbReference>
<dbReference type="Pfam" id="PF00392">
    <property type="entry name" value="GntR"/>
    <property type="match status" value="1"/>
</dbReference>
<dbReference type="InterPro" id="IPR011663">
    <property type="entry name" value="UTRA"/>
</dbReference>
<evidence type="ECO:0000313" key="5">
    <source>
        <dbReference type="EMBL" id="SNT73508.1"/>
    </source>
</evidence>
<evidence type="ECO:0000256" key="2">
    <source>
        <dbReference type="ARBA" id="ARBA00023125"/>
    </source>
</evidence>
<organism evidence="5 6">
    <name type="scientific">Paracoccus seriniphilus</name>
    <dbReference type="NCBI Taxonomy" id="184748"/>
    <lineage>
        <taxon>Bacteria</taxon>
        <taxon>Pseudomonadati</taxon>
        <taxon>Pseudomonadota</taxon>
        <taxon>Alphaproteobacteria</taxon>
        <taxon>Rhodobacterales</taxon>
        <taxon>Paracoccaceae</taxon>
        <taxon>Paracoccus</taxon>
    </lineage>
</organism>
<dbReference type="Proteomes" id="UP000198307">
    <property type="component" value="Unassembled WGS sequence"/>
</dbReference>
<dbReference type="InterPro" id="IPR036388">
    <property type="entry name" value="WH-like_DNA-bd_sf"/>
</dbReference>
<keyword evidence="6" id="KW-1185">Reference proteome</keyword>
<dbReference type="PANTHER" id="PTHR44846">
    <property type="entry name" value="MANNOSYL-D-GLYCERATE TRANSPORT/METABOLISM SYSTEM REPRESSOR MNGR-RELATED"/>
    <property type="match status" value="1"/>
</dbReference>
<evidence type="ECO:0000313" key="6">
    <source>
        <dbReference type="Proteomes" id="UP000198307"/>
    </source>
</evidence>
<proteinExistence type="predicted"/>
<dbReference type="SMART" id="SM00866">
    <property type="entry name" value="UTRA"/>
    <property type="match status" value="1"/>
</dbReference>
<dbReference type="InterPro" id="IPR036390">
    <property type="entry name" value="WH_DNA-bd_sf"/>
</dbReference>
<dbReference type="PRINTS" id="PR00035">
    <property type="entry name" value="HTHGNTR"/>
</dbReference>
<dbReference type="RefSeq" id="WP_089344006.1">
    <property type="nucleotide sequence ID" value="NZ_CP067132.1"/>
</dbReference>
<dbReference type="SUPFAM" id="SSF64288">
    <property type="entry name" value="Chorismate lyase-like"/>
    <property type="match status" value="1"/>
</dbReference>
<name>A0A239PTP8_9RHOB</name>
<dbReference type="InterPro" id="IPR000524">
    <property type="entry name" value="Tscrpt_reg_HTH_GntR"/>
</dbReference>
<keyword evidence="2" id="KW-0238">DNA-binding</keyword>
<protein>
    <submittedName>
        <fullName evidence="5">GntR family transcriptional regulator</fullName>
    </submittedName>
</protein>
<dbReference type="CDD" id="cd07377">
    <property type="entry name" value="WHTH_GntR"/>
    <property type="match status" value="1"/>
</dbReference>
<keyword evidence="3" id="KW-0804">Transcription</keyword>
<accession>A0A239PTP8</accession>
<dbReference type="InterPro" id="IPR028978">
    <property type="entry name" value="Chorismate_lyase_/UTRA_dom_sf"/>
</dbReference>
<keyword evidence="1" id="KW-0805">Transcription regulation</keyword>
<dbReference type="OrthoDB" id="9808698at2"/>
<dbReference type="Gene3D" id="1.10.10.10">
    <property type="entry name" value="Winged helix-like DNA-binding domain superfamily/Winged helix DNA-binding domain"/>
    <property type="match status" value="1"/>
</dbReference>
<dbReference type="GO" id="GO:0003700">
    <property type="term" value="F:DNA-binding transcription factor activity"/>
    <property type="evidence" value="ECO:0007669"/>
    <property type="project" value="InterPro"/>
</dbReference>
<dbReference type="PROSITE" id="PS50949">
    <property type="entry name" value="HTH_GNTR"/>
    <property type="match status" value="1"/>
</dbReference>
<dbReference type="EMBL" id="FZQB01000005">
    <property type="protein sequence ID" value="SNT73508.1"/>
    <property type="molecule type" value="Genomic_DNA"/>
</dbReference>